<evidence type="ECO:0000313" key="2">
    <source>
        <dbReference type="EMBL" id="MDR6866797.1"/>
    </source>
</evidence>
<dbReference type="PANTHER" id="PTHR37813:SF1">
    <property type="entry name" value="FELS-2 PROPHAGE PROTEIN"/>
    <property type="match status" value="1"/>
</dbReference>
<feature type="transmembrane region" description="Helical" evidence="1">
    <location>
        <begin position="526"/>
        <end position="549"/>
    </location>
</feature>
<dbReference type="PANTHER" id="PTHR37813">
    <property type="entry name" value="FELS-2 PROPHAGE PROTEIN"/>
    <property type="match status" value="1"/>
</dbReference>
<organism evidence="2 3">
    <name type="scientific">Microbacterium resistens</name>
    <dbReference type="NCBI Taxonomy" id="156977"/>
    <lineage>
        <taxon>Bacteria</taxon>
        <taxon>Bacillati</taxon>
        <taxon>Actinomycetota</taxon>
        <taxon>Actinomycetes</taxon>
        <taxon>Micrococcales</taxon>
        <taxon>Microbacteriaceae</taxon>
        <taxon>Microbacterium</taxon>
    </lineage>
</organism>
<proteinExistence type="predicted"/>
<evidence type="ECO:0000313" key="3">
    <source>
        <dbReference type="Proteomes" id="UP001259347"/>
    </source>
</evidence>
<evidence type="ECO:0000256" key="1">
    <source>
        <dbReference type="SAM" id="Phobius"/>
    </source>
</evidence>
<feature type="transmembrane region" description="Helical" evidence="1">
    <location>
        <begin position="419"/>
        <end position="445"/>
    </location>
</feature>
<keyword evidence="1" id="KW-1133">Transmembrane helix</keyword>
<comment type="caution">
    <text evidence="2">The sequence shown here is derived from an EMBL/GenBank/DDBJ whole genome shotgun (WGS) entry which is preliminary data.</text>
</comment>
<keyword evidence="1" id="KW-0812">Transmembrane</keyword>
<keyword evidence="3" id="KW-1185">Reference proteome</keyword>
<feature type="transmembrane region" description="Helical" evidence="1">
    <location>
        <begin position="358"/>
        <end position="377"/>
    </location>
</feature>
<gene>
    <name evidence="2" type="ORF">J2Y69_001396</name>
</gene>
<protein>
    <submittedName>
        <fullName evidence="2">Phage-related protein</fullName>
    </submittedName>
</protein>
<dbReference type="RefSeq" id="WP_310018937.1">
    <property type="nucleotide sequence ID" value="NZ_JAVDUM010000005.1"/>
</dbReference>
<accession>A0ABU1SD11</accession>
<keyword evidence="1" id="KW-0472">Membrane</keyword>
<feature type="transmembrane region" description="Helical" evidence="1">
    <location>
        <begin position="466"/>
        <end position="483"/>
    </location>
</feature>
<feature type="transmembrane region" description="Helical" evidence="1">
    <location>
        <begin position="389"/>
        <end position="413"/>
    </location>
</feature>
<sequence length="700" mass="70611">MAENIGYATLNVLPSAQGFGRALTSELNTQLPSAGSDAGTKTGSSIVGAFRGLVGPAMLATGAMAIGQFVAGTVSAASDLQQSTGAIEAIFKDQASAVKGFADEAAGSIGLSKTAYSELAAVLGSQLKNGGTALAELAPKTRDLIGVGADLSAMFGGTTKDAVEALSSALKGERDPIERYGVSLKQASIDAKAASLGFEKVGGSFSNEAQQAATLALIMEQTADAHGAAGREAETFAARQQQLSAGFENLKAKIGGAFLPAAADLMGVFADLVNGIEPFLDEVGPVLTQTFATVGPALGQLGGAFAGLLPNLSPIGIAFQALAPMLPQIGALLAQIATVIAGNLTTVTQALTPVIQALTAHLSGALAIALPIIADLFTQLAPALGEAAALIGQLVAAIAPLIGALLDALVPVIQSLMPIVQTVFGFITDIIKVAVDFIGGIIRAFSAALSGDWGSFWQIIGDTLKGAWDGILAAVSAAIDVLVNWFADLLPAIMSTLAGIGEWLIESGSRLVSGLFNGIATFWENVAAWFASLPSTIGGFLAGAGRWLWSAGIDLIGGLVQGLWNAAGAVGEALLGIIGGAVDGFLGFLGIHSPSRLFRGFGENVGEGLALGLGDMEGDVAKSALGLATAASDAVSGMSLPLSADISKAVPHGGLSGSIDRQAEALAALDGRDYDGPPINIHTNDPNLVGEVVADKLRRR</sequence>
<reference evidence="2 3" key="1">
    <citation type="submission" date="2023-07" db="EMBL/GenBank/DDBJ databases">
        <title>Sorghum-associated microbial communities from plants grown in Nebraska, USA.</title>
        <authorList>
            <person name="Schachtman D."/>
        </authorList>
    </citation>
    <scope>NUCLEOTIDE SEQUENCE [LARGE SCALE GENOMIC DNA]</scope>
    <source>
        <strain evidence="2 3">2980</strain>
    </source>
</reference>
<name>A0ABU1SD11_9MICO</name>
<dbReference type="Proteomes" id="UP001259347">
    <property type="component" value="Unassembled WGS sequence"/>
</dbReference>
<feature type="transmembrane region" description="Helical" evidence="1">
    <location>
        <begin position="569"/>
        <end position="591"/>
    </location>
</feature>
<dbReference type="EMBL" id="JAVDUM010000005">
    <property type="protein sequence ID" value="MDR6866797.1"/>
    <property type="molecule type" value="Genomic_DNA"/>
</dbReference>